<keyword evidence="2" id="KW-1185">Reference proteome</keyword>
<proteinExistence type="predicted"/>
<organism evidence="1 2">
    <name type="scientific">Brasilonema bromeliae SPC951</name>
    <dbReference type="NCBI Taxonomy" id="385972"/>
    <lineage>
        <taxon>Bacteria</taxon>
        <taxon>Bacillati</taxon>
        <taxon>Cyanobacteriota</taxon>
        <taxon>Cyanophyceae</taxon>
        <taxon>Nostocales</taxon>
        <taxon>Scytonemataceae</taxon>
        <taxon>Brasilonema</taxon>
        <taxon>Bromeliae group (in: Brasilonema)</taxon>
    </lineage>
</organism>
<dbReference type="Proteomes" id="UP000718564">
    <property type="component" value="Unassembled WGS sequence"/>
</dbReference>
<evidence type="ECO:0000313" key="1">
    <source>
        <dbReference type="EMBL" id="NMG18065.1"/>
    </source>
</evidence>
<dbReference type="EMBL" id="QMEB01000003">
    <property type="protein sequence ID" value="NMG18065.1"/>
    <property type="molecule type" value="Genomic_DNA"/>
</dbReference>
<gene>
    <name evidence="1" type="ORF">DP116_00865</name>
</gene>
<accession>A0ABX1P336</accession>
<comment type="caution">
    <text evidence="1">The sequence shown here is derived from an EMBL/GenBank/DDBJ whole genome shotgun (WGS) entry which is preliminary data.</text>
</comment>
<sequence length="65" mass="7459">MVGWVKRSATQQQTFCVGFPGVKRQTPTEEPVRSWGLPKWSIWRWKPFCMASAPQPTQFKGFGSN</sequence>
<protein>
    <submittedName>
        <fullName evidence="1">Uncharacterized protein</fullName>
    </submittedName>
</protein>
<evidence type="ECO:0000313" key="2">
    <source>
        <dbReference type="Proteomes" id="UP000718564"/>
    </source>
</evidence>
<reference evidence="1 2" key="1">
    <citation type="submission" date="2018-06" db="EMBL/GenBank/DDBJ databases">
        <title>Comparative genomics of Brasilonema spp. strains.</title>
        <authorList>
            <person name="Alvarenga D.O."/>
            <person name="Fiore M.F."/>
            <person name="Varani A.M."/>
        </authorList>
    </citation>
    <scope>NUCLEOTIDE SEQUENCE [LARGE SCALE GENOMIC DNA]</scope>
    <source>
        <strain evidence="1 2">SPC951</strain>
    </source>
</reference>
<name>A0ABX1P336_9CYAN</name>